<dbReference type="GO" id="GO:0003677">
    <property type="term" value="F:DNA binding"/>
    <property type="evidence" value="ECO:0007669"/>
    <property type="project" value="InterPro"/>
</dbReference>
<protein>
    <submittedName>
        <fullName evidence="1">YbaB/EbfC family nucleoid-associated protein</fullName>
    </submittedName>
</protein>
<name>A0AAE6MH11_9SPHI</name>
<dbReference type="Proteomes" id="UP000250557">
    <property type="component" value="Chromosome"/>
</dbReference>
<reference evidence="1 3" key="1">
    <citation type="submission" date="2019-08" db="EMBL/GenBank/DDBJ databases">
        <title>Comparative genome analysis confer to the adaptation heavy metal polluted environment.</title>
        <authorList>
            <person name="Li Y."/>
        </authorList>
    </citation>
    <scope>NUCLEOTIDE SEQUENCE [LARGE SCALE GENOMIC DNA]</scope>
    <source>
        <strain evidence="1 3">P2</strain>
    </source>
</reference>
<dbReference type="InterPro" id="IPR036894">
    <property type="entry name" value="YbaB-like_sf"/>
</dbReference>
<dbReference type="Gene3D" id="3.30.1310.10">
    <property type="entry name" value="Nucleoid-associated protein YbaB-like domain"/>
    <property type="match status" value="1"/>
</dbReference>
<dbReference type="RefSeq" id="WP_112656744.1">
    <property type="nucleotide sequence ID" value="NZ_CP043451.1"/>
</dbReference>
<evidence type="ECO:0000313" key="3">
    <source>
        <dbReference type="Proteomes" id="UP000250557"/>
    </source>
</evidence>
<dbReference type="AlphaFoldDB" id="A0AAE6MH11"/>
<dbReference type="Proteomes" id="UP000663940">
    <property type="component" value="Chromosome"/>
</dbReference>
<dbReference type="EMBL" id="CP043451">
    <property type="protein sequence ID" value="QEM03066.1"/>
    <property type="molecule type" value="Genomic_DNA"/>
</dbReference>
<reference evidence="2 4" key="2">
    <citation type="submission" date="2021-03" db="EMBL/GenBank/DDBJ databases">
        <title>Mucilaginibacter strains isolated from gold and copper mining confer multi heavy-metal resistance.</title>
        <authorList>
            <person name="Li Y."/>
        </authorList>
    </citation>
    <scope>NUCLEOTIDE SEQUENCE [LARGE SCALE GENOMIC DNA]</scope>
    <source>
        <strain evidence="2 4">P2-4</strain>
    </source>
</reference>
<gene>
    <name evidence="1" type="ORF">DIU31_005850</name>
    <name evidence="2" type="ORF">J3L21_21870</name>
</gene>
<proteinExistence type="predicted"/>
<sequence length="82" mass="9021">MNENIQSIIAKIQNSVSETVISPNNEVSVTVNGNAQITELHINEELPAEKLEPILMQSINKCLITVSHTMQAKLLSLQNPVN</sequence>
<evidence type="ECO:0000313" key="2">
    <source>
        <dbReference type="EMBL" id="QTE48185.1"/>
    </source>
</evidence>
<keyword evidence="4" id="KW-1185">Reference proteome</keyword>
<dbReference type="SUPFAM" id="SSF82607">
    <property type="entry name" value="YbaB-like"/>
    <property type="match status" value="1"/>
</dbReference>
<dbReference type="Pfam" id="PF02575">
    <property type="entry name" value="YbaB_DNA_bd"/>
    <property type="match status" value="1"/>
</dbReference>
<organism evidence="1 3">
    <name type="scientific">Mucilaginibacter rubeus</name>
    <dbReference type="NCBI Taxonomy" id="2027860"/>
    <lineage>
        <taxon>Bacteria</taxon>
        <taxon>Pseudomonadati</taxon>
        <taxon>Bacteroidota</taxon>
        <taxon>Sphingobacteriia</taxon>
        <taxon>Sphingobacteriales</taxon>
        <taxon>Sphingobacteriaceae</taxon>
        <taxon>Mucilaginibacter</taxon>
    </lineage>
</organism>
<dbReference type="EMBL" id="CP071880">
    <property type="protein sequence ID" value="QTE48185.1"/>
    <property type="molecule type" value="Genomic_DNA"/>
</dbReference>
<evidence type="ECO:0000313" key="4">
    <source>
        <dbReference type="Proteomes" id="UP000663940"/>
    </source>
</evidence>
<evidence type="ECO:0000313" key="1">
    <source>
        <dbReference type="EMBL" id="QEM03066.1"/>
    </source>
</evidence>
<dbReference type="InterPro" id="IPR004401">
    <property type="entry name" value="YbaB/EbfC"/>
</dbReference>
<accession>A0AAE6MH11</accession>